<accession>A0ABV8AEV9</accession>
<name>A0ABV8AEV9_9FLAO</name>
<evidence type="ECO:0000313" key="2">
    <source>
        <dbReference type="EMBL" id="MFC3876628.1"/>
    </source>
</evidence>
<dbReference type="SUPFAM" id="SSF88723">
    <property type="entry name" value="PIN domain-like"/>
    <property type="match status" value="1"/>
</dbReference>
<dbReference type="RefSeq" id="WP_386097709.1">
    <property type="nucleotide sequence ID" value="NZ_JBHSAT010000004.1"/>
</dbReference>
<feature type="domain" description="PIN" evidence="1">
    <location>
        <begin position="137"/>
        <end position="272"/>
    </location>
</feature>
<keyword evidence="3" id="KW-1185">Reference proteome</keyword>
<dbReference type="InterPro" id="IPR002716">
    <property type="entry name" value="PIN_dom"/>
</dbReference>
<protein>
    <submittedName>
        <fullName evidence="2">PIN domain-containing protein</fullName>
    </submittedName>
</protein>
<evidence type="ECO:0000313" key="3">
    <source>
        <dbReference type="Proteomes" id="UP001595812"/>
    </source>
</evidence>
<sequence>MNGNLSYIEKLKTEIDSLGIIIDEMLDNSSIYYHDLNANSNSLILGASKYHWDKKDEKNQIRLRQEYNSFYSNFELLLHKATPKILKTIKDANGRIINLIEQKRAPSSIESGKNSFRTQTNVFKEFLELLNKEDNRIIILPDTNSLIQYPNPIEYNKVTNTDKFDLVILPTVLSELDKLKISHRNEDFRKKVKSVIKRLKGYRKQGNVLQGVKVNKTITVRMIATEPNFDRTLNWLDPNNNDDRIIANALELQVNKPSDNVIFVSADINFQNKAELANLTIYDTDELE</sequence>
<dbReference type="SMART" id="SM00670">
    <property type="entry name" value="PINc"/>
    <property type="match status" value="1"/>
</dbReference>
<evidence type="ECO:0000259" key="1">
    <source>
        <dbReference type="SMART" id="SM00670"/>
    </source>
</evidence>
<comment type="caution">
    <text evidence="2">The sequence shown here is derived from an EMBL/GenBank/DDBJ whole genome shotgun (WGS) entry which is preliminary data.</text>
</comment>
<dbReference type="Pfam" id="PF13638">
    <property type="entry name" value="PIN_4"/>
    <property type="match status" value="1"/>
</dbReference>
<proteinExistence type="predicted"/>
<dbReference type="Gene3D" id="3.40.50.1010">
    <property type="entry name" value="5'-nuclease"/>
    <property type="match status" value="1"/>
</dbReference>
<dbReference type="InterPro" id="IPR029060">
    <property type="entry name" value="PIN-like_dom_sf"/>
</dbReference>
<gene>
    <name evidence="2" type="ORF">ACFOSX_05225</name>
</gene>
<organism evidence="2 3">
    <name type="scientific">Winogradskyella maritima</name>
    <dbReference type="NCBI Taxonomy" id="1517766"/>
    <lineage>
        <taxon>Bacteria</taxon>
        <taxon>Pseudomonadati</taxon>
        <taxon>Bacteroidota</taxon>
        <taxon>Flavobacteriia</taxon>
        <taxon>Flavobacteriales</taxon>
        <taxon>Flavobacteriaceae</taxon>
        <taxon>Winogradskyella</taxon>
    </lineage>
</organism>
<dbReference type="EMBL" id="JBHSAT010000004">
    <property type="protein sequence ID" value="MFC3876628.1"/>
    <property type="molecule type" value="Genomic_DNA"/>
</dbReference>
<reference evidence="3" key="1">
    <citation type="journal article" date="2019" name="Int. J. Syst. Evol. Microbiol.">
        <title>The Global Catalogue of Microorganisms (GCM) 10K type strain sequencing project: providing services to taxonomists for standard genome sequencing and annotation.</title>
        <authorList>
            <consortium name="The Broad Institute Genomics Platform"/>
            <consortium name="The Broad Institute Genome Sequencing Center for Infectious Disease"/>
            <person name="Wu L."/>
            <person name="Ma J."/>
        </authorList>
    </citation>
    <scope>NUCLEOTIDE SEQUENCE [LARGE SCALE GENOMIC DNA]</scope>
    <source>
        <strain evidence="3">CECT 8979</strain>
    </source>
</reference>
<dbReference type="Proteomes" id="UP001595812">
    <property type="component" value="Unassembled WGS sequence"/>
</dbReference>